<dbReference type="GO" id="GO:0032259">
    <property type="term" value="P:methylation"/>
    <property type="evidence" value="ECO:0007669"/>
    <property type="project" value="UniProtKB-KW"/>
</dbReference>
<dbReference type="InterPro" id="IPR012327">
    <property type="entry name" value="MeTrfase_D12"/>
</dbReference>
<dbReference type="Gene3D" id="3.40.50.150">
    <property type="entry name" value="Vaccinia Virus protein VP39"/>
    <property type="match status" value="1"/>
</dbReference>
<evidence type="ECO:0000313" key="4">
    <source>
        <dbReference type="EMBL" id="GAG91661.1"/>
    </source>
</evidence>
<keyword evidence="2" id="KW-0808">Transferase</keyword>
<dbReference type="GO" id="GO:0009307">
    <property type="term" value="P:DNA restriction-modification system"/>
    <property type="evidence" value="ECO:0007669"/>
    <property type="project" value="InterPro"/>
</dbReference>
<evidence type="ECO:0000256" key="3">
    <source>
        <dbReference type="ARBA" id="ARBA00022691"/>
    </source>
</evidence>
<proteinExistence type="predicted"/>
<evidence type="ECO:0008006" key="5">
    <source>
        <dbReference type="Google" id="ProtNLM"/>
    </source>
</evidence>
<dbReference type="GO" id="GO:0006298">
    <property type="term" value="P:mismatch repair"/>
    <property type="evidence" value="ECO:0007669"/>
    <property type="project" value="TreeGrafter"/>
</dbReference>
<name>X1D5B9_9ZZZZ</name>
<dbReference type="GO" id="GO:0009007">
    <property type="term" value="F:site-specific DNA-methyltransferase (adenine-specific) activity"/>
    <property type="evidence" value="ECO:0007669"/>
    <property type="project" value="UniProtKB-EC"/>
</dbReference>
<protein>
    <recommendedName>
        <fullName evidence="5">Site-specific DNA-methyltransferase (adenine-specific)</fullName>
    </recommendedName>
</protein>
<comment type="caution">
    <text evidence="4">The sequence shown here is derived from an EMBL/GenBank/DDBJ whole genome shotgun (WGS) entry which is preliminary data.</text>
</comment>
<reference evidence="4" key="1">
    <citation type="journal article" date="2014" name="Front. Microbiol.">
        <title>High frequency of phylogenetically diverse reductive dehalogenase-homologous genes in deep subseafloor sedimentary metagenomes.</title>
        <authorList>
            <person name="Kawai M."/>
            <person name="Futagami T."/>
            <person name="Toyoda A."/>
            <person name="Takaki Y."/>
            <person name="Nishi S."/>
            <person name="Hori S."/>
            <person name="Arai W."/>
            <person name="Tsubouchi T."/>
            <person name="Morono Y."/>
            <person name="Uchiyama I."/>
            <person name="Ito T."/>
            <person name="Fujiyama A."/>
            <person name="Inagaki F."/>
            <person name="Takami H."/>
        </authorList>
    </citation>
    <scope>NUCLEOTIDE SEQUENCE</scope>
    <source>
        <strain evidence="4">Expedition CK06-06</strain>
    </source>
</reference>
<sequence length="218" mass="26108">MPKAKYSWLNDIDFDLINTFKTIANPHLRKKIYKKFKNMNPTKERFEELKKWKPKTEVDKAYRYFVINRTAYSGIMNLPNWGFHPAKSVQPSKWGERINTAGEKIESNVLITCKSFEDVILSHSSRKVWLFVDPPYFKADQKRAYFHSFDIDDHLKLLKTLKRTEHLFCLTYDNCEEIKELYSWANIYEIEWRYHTANSNVTGRKMGKELIISNYQIF</sequence>
<dbReference type="InterPro" id="IPR029063">
    <property type="entry name" value="SAM-dependent_MTases_sf"/>
</dbReference>
<evidence type="ECO:0000256" key="2">
    <source>
        <dbReference type="ARBA" id="ARBA00022679"/>
    </source>
</evidence>
<dbReference type="EMBL" id="BART01025982">
    <property type="protein sequence ID" value="GAG91661.1"/>
    <property type="molecule type" value="Genomic_DNA"/>
</dbReference>
<dbReference type="PANTHER" id="PTHR30481">
    <property type="entry name" value="DNA ADENINE METHYLASE"/>
    <property type="match status" value="1"/>
</dbReference>
<dbReference type="AlphaFoldDB" id="X1D5B9"/>
<keyword evidence="1" id="KW-0489">Methyltransferase</keyword>
<accession>X1D5B9</accession>
<dbReference type="GO" id="GO:0043565">
    <property type="term" value="F:sequence-specific DNA binding"/>
    <property type="evidence" value="ECO:0007669"/>
    <property type="project" value="TreeGrafter"/>
</dbReference>
<gene>
    <name evidence="4" type="ORF">S01H4_46484</name>
</gene>
<keyword evidence="3" id="KW-0949">S-adenosyl-L-methionine</keyword>
<dbReference type="Pfam" id="PF02086">
    <property type="entry name" value="MethyltransfD12"/>
    <property type="match status" value="1"/>
</dbReference>
<evidence type="ECO:0000256" key="1">
    <source>
        <dbReference type="ARBA" id="ARBA00022603"/>
    </source>
</evidence>
<dbReference type="GO" id="GO:1904047">
    <property type="term" value="F:S-adenosyl-L-methionine binding"/>
    <property type="evidence" value="ECO:0007669"/>
    <property type="project" value="TreeGrafter"/>
</dbReference>
<dbReference type="SUPFAM" id="SSF53335">
    <property type="entry name" value="S-adenosyl-L-methionine-dependent methyltransferases"/>
    <property type="match status" value="1"/>
</dbReference>
<organism evidence="4">
    <name type="scientific">marine sediment metagenome</name>
    <dbReference type="NCBI Taxonomy" id="412755"/>
    <lineage>
        <taxon>unclassified sequences</taxon>
        <taxon>metagenomes</taxon>
        <taxon>ecological metagenomes</taxon>
    </lineage>
</organism>